<dbReference type="EMBL" id="GL833153">
    <property type="protein sequence ID" value="EGB04270.1"/>
    <property type="molecule type" value="Genomic_DNA"/>
</dbReference>
<dbReference type="GeneID" id="20226170"/>
<feature type="region of interest" description="Disordered" evidence="1">
    <location>
        <begin position="206"/>
        <end position="259"/>
    </location>
</feature>
<reference evidence="2 3" key="1">
    <citation type="journal article" date="2011" name="Proc. Natl. Acad. Sci. U.S.A.">
        <title>Niche of harmful alga Aureococcus anophagefferens revealed through ecogenomics.</title>
        <authorList>
            <person name="Gobler C.J."/>
            <person name="Berry D.L."/>
            <person name="Dyhrman S.T."/>
            <person name="Wilhelm S.W."/>
            <person name="Salamov A."/>
            <person name="Lobanov A.V."/>
            <person name="Zhang Y."/>
            <person name="Collier J.L."/>
            <person name="Wurch L.L."/>
            <person name="Kustka A.B."/>
            <person name="Dill B.D."/>
            <person name="Shah M."/>
            <person name="VerBerkmoes N.C."/>
            <person name="Kuo A."/>
            <person name="Terry A."/>
            <person name="Pangilinan J."/>
            <person name="Lindquist E.A."/>
            <person name="Lucas S."/>
            <person name="Paulsen I.T."/>
            <person name="Hattenrath-Lehmann T.K."/>
            <person name="Talmage S.C."/>
            <person name="Walker E.A."/>
            <person name="Koch F."/>
            <person name="Burson A.M."/>
            <person name="Marcoval M.A."/>
            <person name="Tang Y.Z."/>
            <person name="Lecleir G.R."/>
            <person name="Coyne K.J."/>
            <person name="Berg G.M."/>
            <person name="Bertrand E.M."/>
            <person name="Saito M.A."/>
            <person name="Gladyshev V.N."/>
            <person name="Grigoriev I.V."/>
        </authorList>
    </citation>
    <scope>NUCLEOTIDE SEQUENCE [LARGE SCALE GENOMIC DNA]</scope>
    <source>
        <strain evidence="3">CCMP 1984</strain>
    </source>
</reference>
<gene>
    <name evidence="2" type="ORF">AURANDRAFT_67301</name>
</gene>
<feature type="compositionally biased region" description="Polar residues" evidence="1">
    <location>
        <begin position="206"/>
        <end position="216"/>
    </location>
</feature>
<feature type="region of interest" description="Disordered" evidence="1">
    <location>
        <begin position="445"/>
        <end position="466"/>
    </location>
</feature>
<evidence type="ECO:0000313" key="3">
    <source>
        <dbReference type="Proteomes" id="UP000002729"/>
    </source>
</evidence>
<dbReference type="InParanoid" id="F0YKP6"/>
<protein>
    <submittedName>
        <fullName evidence="2">Uncharacterized protein</fullName>
    </submittedName>
</protein>
<dbReference type="Proteomes" id="UP000002729">
    <property type="component" value="Unassembled WGS sequence"/>
</dbReference>
<name>F0YKP6_AURAN</name>
<accession>F0YKP6</accession>
<dbReference type="AlphaFoldDB" id="F0YKP6"/>
<dbReference type="KEGG" id="aaf:AURANDRAFT_67301"/>
<dbReference type="RefSeq" id="XP_009040980.1">
    <property type="nucleotide sequence ID" value="XM_009042732.1"/>
</dbReference>
<sequence>MTLQQICFLGVCSRDFDCMPSIFKEPVIERSVGFSNTSVDGSAVCRRSLSYVESSAALTESRPADTSGASGETVVPDMVPPWSSCARKTDGLMRLLSETIYTAIQNLCRSPIVERRDISAGWSLCSRGSVGPLFSRYQSRTLQKFDLCITTRISLTLALDERKSSKTNESGLLRDPKSCRGVHRPTGCFPQTIGIEAMFQEASQITRTQSKTSARSTYRVRDPTIPTPTASRQLELRVDSDNGHTQGNKRERRQPSGSRRWLQLDAHSVEVVVSRTTIICGFMPDDSILEIPKAVGSDENTVKDPYVADGWEAPCIFYQREIGTAEFATRARVTRSVGANSVANHSVSTLANSAAATESIPAAISGEFVATVVPSTSNSNAEIVAAVGKGSENGHCAISQKNTFCLISYRGFASLPASNEAAMERNDGLSNSSVDGSRVRSRSLSCVESSVAPTESRPADMSGTSDKTAVPLRSITIFDADPIFKKLYPSPLLKRAVTLHSNDQNATIKYKCMAGNAQGPHGTNACAIAIQRQILHPGFMSPNKQNCCQPPDIFSFSEVFANTWNGYPQRESQISSSLLSLRSLSQTLQMPVVSIAGRIRSNRSLGESLGESMVVRTTRQGELVSVTQMCFEGGAQDFAFGAQHLHRRPYLSWRISIEIRTLTWRQPRWDHQEPFRCHVLPELSDLQCYFARNISISARMTHLERSGLR</sequence>
<organism evidence="3">
    <name type="scientific">Aureococcus anophagefferens</name>
    <name type="common">Harmful bloom alga</name>
    <dbReference type="NCBI Taxonomy" id="44056"/>
    <lineage>
        <taxon>Eukaryota</taxon>
        <taxon>Sar</taxon>
        <taxon>Stramenopiles</taxon>
        <taxon>Ochrophyta</taxon>
        <taxon>Pelagophyceae</taxon>
        <taxon>Pelagomonadales</taxon>
        <taxon>Pelagomonadaceae</taxon>
        <taxon>Aureococcus</taxon>
    </lineage>
</organism>
<proteinExistence type="predicted"/>
<keyword evidence="3" id="KW-1185">Reference proteome</keyword>
<evidence type="ECO:0000313" key="2">
    <source>
        <dbReference type="EMBL" id="EGB04270.1"/>
    </source>
</evidence>
<evidence type="ECO:0000256" key="1">
    <source>
        <dbReference type="SAM" id="MobiDB-lite"/>
    </source>
</evidence>